<protein>
    <submittedName>
        <fullName evidence="2">Uncharacterized protein</fullName>
    </submittedName>
</protein>
<organism evidence="2 3">
    <name type="scientific">Dryococelus australis</name>
    <dbReference type="NCBI Taxonomy" id="614101"/>
    <lineage>
        <taxon>Eukaryota</taxon>
        <taxon>Metazoa</taxon>
        <taxon>Ecdysozoa</taxon>
        <taxon>Arthropoda</taxon>
        <taxon>Hexapoda</taxon>
        <taxon>Insecta</taxon>
        <taxon>Pterygota</taxon>
        <taxon>Neoptera</taxon>
        <taxon>Polyneoptera</taxon>
        <taxon>Phasmatodea</taxon>
        <taxon>Verophasmatodea</taxon>
        <taxon>Anareolatae</taxon>
        <taxon>Phasmatidae</taxon>
        <taxon>Eurycanthinae</taxon>
        <taxon>Dryococelus</taxon>
    </lineage>
</organism>
<evidence type="ECO:0000313" key="3">
    <source>
        <dbReference type="Proteomes" id="UP001159363"/>
    </source>
</evidence>
<dbReference type="EMBL" id="JARBHB010000013">
    <property type="protein sequence ID" value="KAJ8869698.1"/>
    <property type="molecule type" value="Genomic_DNA"/>
</dbReference>
<feature type="region of interest" description="Disordered" evidence="1">
    <location>
        <begin position="1"/>
        <end position="27"/>
    </location>
</feature>
<comment type="caution">
    <text evidence="2">The sequence shown here is derived from an EMBL/GenBank/DDBJ whole genome shotgun (WGS) entry which is preliminary data.</text>
</comment>
<evidence type="ECO:0000256" key="1">
    <source>
        <dbReference type="SAM" id="MobiDB-lite"/>
    </source>
</evidence>
<keyword evidence="3" id="KW-1185">Reference proteome</keyword>
<accession>A0ABQ9GE35</accession>
<gene>
    <name evidence="2" type="ORF">PR048_028693</name>
</gene>
<reference evidence="2 3" key="1">
    <citation type="submission" date="2023-02" db="EMBL/GenBank/DDBJ databases">
        <title>LHISI_Scaffold_Assembly.</title>
        <authorList>
            <person name="Stuart O.P."/>
            <person name="Cleave R."/>
            <person name="Magrath M.J.L."/>
            <person name="Mikheyev A.S."/>
        </authorList>
    </citation>
    <scope>NUCLEOTIDE SEQUENCE [LARGE SCALE GENOMIC DNA]</scope>
    <source>
        <strain evidence="2">Daus_M_001</strain>
        <tissue evidence="2">Leg muscle</tissue>
    </source>
</reference>
<proteinExistence type="predicted"/>
<evidence type="ECO:0000313" key="2">
    <source>
        <dbReference type="EMBL" id="KAJ8869698.1"/>
    </source>
</evidence>
<dbReference type="Proteomes" id="UP001159363">
    <property type="component" value="Chromosome 12"/>
</dbReference>
<sequence length="95" mass="11090">MPADISPVPSLKQNQAKTDKMSSPYKNKLSEDMKKKYLRKEKGLQMVHKNAAIGKRDLVRDVKFLLRRNPLHTTKETTLRLKCLRNRAKKSWLSL</sequence>
<name>A0ABQ9GE35_9NEOP</name>